<evidence type="ECO:0000313" key="2">
    <source>
        <dbReference type="Proteomes" id="UP000299102"/>
    </source>
</evidence>
<evidence type="ECO:0000313" key="1">
    <source>
        <dbReference type="EMBL" id="GBP57494.1"/>
    </source>
</evidence>
<reference evidence="1 2" key="1">
    <citation type="journal article" date="2019" name="Commun. Biol.">
        <title>The bagworm genome reveals a unique fibroin gene that provides high tensile strength.</title>
        <authorList>
            <person name="Kono N."/>
            <person name="Nakamura H."/>
            <person name="Ohtoshi R."/>
            <person name="Tomita M."/>
            <person name="Numata K."/>
            <person name="Arakawa K."/>
        </authorList>
    </citation>
    <scope>NUCLEOTIDE SEQUENCE [LARGE SCALE GENOMIC DNA]</scope>
</reference>
<name>A0A4C1X5B4_EUMVA</name>
<keyword evidence="2" id="KW-1185">Reference proteome</keyword>
<gene>
    <name evidence="1" type="ORF">EVAR_36146_1</name>
</gene>
<sequence>MSMIGLDFASNTALALTLKTLCRHEQIKEKLIKTFLKSISAEVLKALIYLAVIRRSRIPNDVPVNALGSPRASLSDEAAVRGSCPAGAGADTISPTLSPLSLRRYASRALSLSEPNLRV</sequence>
<dbReference type="AlphaFoldDB" id="A0A4C1X5B4"/>
<organism evidence="1 2">
    <name type="scientific">Eumeta variegata</name>
    <name type="common">Bagworm moth</name>
    <name type="synonym">Eumeta japonica</name>
    <dbReference type="NCBI Taxonomy" id="151549"/>
    <lineage>
        <taxon>Eukaryota</taxon>
        <taxon>Metazoa</taxon>
        <taxon>Ecdysozoa</taxon>
        <taxon>Arthropoda</taxon>
        <taxon>Hexapoda</taxon>
        <taxon>Insecta</taxon>
        <taxon>Pterygota</taxon>
        <taxon>Neoptera</taxon>
        <taxon>Endopterygota</taxon>
        <taxon>Lepidoptera</taxon>
        <taxon>Glossata</taxon>
        <taxon>Ditrysia</taxon>
        <taxon>Tineoidea</taxon>
        <taxon>Psychidae</taxon>
        <taxon>Oiketicinae</taxon>
        <taxon>Eumeta</taxon>
    </lineage>
</organism>
<comment type="caution">
    <text evidence="1">The sequence shown here is derived from an EMBL/GenBank/DDBJ whole genome shotgun (WGS) entry which is preliminary data.</text>
</comment>
<accession>A0A4C1X5B4</accession>
<protein>
    <submittedName>
        <fullName evidence="1">Uncharacterized protein</fullName>
    </submittedName>
</protein>
<dbReference type="EMBL" id="BGZK01000717">
    <property type="protein sequence ID" value="GBP57494.1"/>
    <property type="molecule type" value="Genomic_DNA"/>
</dbReference>
<proteinExistence type="predicted"/>
<dbReference type="Proteomes" id="UP000299102">
    <property type="component" value="Unassembled WGS sequence"/>
</dbReference>